<dbReference type="Proteomes" id="UP000054742">
    <property type="component" value="Unassembled WGS sequence"/>
</dbReference>
<feature type="transmembrane region" description="Helical" evidence="1">
    <location>
        <begin position="193"/>
        <end position="216"/>
    </location>
</feature>
<dbReference type="STRING" id="29422.Lbru_0447"/>
<comment type="caution">
    <text evidence="2">The sequence shown here is derived from an EMBL/GenBank/DDBJ whole genome shotgun (WGS) entry which is preliminary data.</text>
</comment>
<feature type="transmembrane region" description="Helical" evidence="1">
    <location>
        <begin position="261"/>
        <end position="278"/>
    </location>
</feature>
<evidence type="ECO:0008006" key="4">
    <source>
        <dbReference type="Google" id="ProtNLM"/>
    </source>
</evidence>
<keyword evidence="1" id="KW-0812">Transmembrane</keyword>
<keyword evidence="1" id="KW-0472">Membrane</keyword>
<organism evidence="2 3">
    <name type="scientific">Legionella brunensis</name>
    <dbReference type="NCBI Taxonomy" id="29422"/>
    <lineage>
        <taxon>Bacteria</taxon>
        <taxon>Pseudomonadati</taxon>
        <taxon>Pseudomonadota</taxon>
        <taxon>Gammaproteobacteria</taxon>
        <taxon>Legionellales</taxon>
        <taxon>Legionellaceae</taxon>
        <taxon>Legionella</taxon>
    </lineage>
</organism>
<sequence length="291" mass="33570">MSEQNKVLRKVDAPFYNYWQAIVLSFFSSRLYVDVGKRWKGLGFRYLLLIVFLFSIPFALRMMLEFNVFFDQQIIEPLAKLPPLYIQNGQVTFDKPMPYFVKNKEGKIVSIIDTTGEVKTIDGKYPDLTTLITKNKFFYRVPSPKFFFTKQIDSSNNQVFVQALSTDINQVFDGKNWINSSGIKKVKLFSQVIIYPTVALVIFVIYLVFLLVFALMGQLLAKLFLHIALNFKQTTRLLIVSATPQVFTLLFGLTVNWIFTGFGLLLITLLAVYFIFAVRSLKRESHKLVVS</sequence>
<name>A0A0W0SSV8_9GAMM</name>
<proteinExistence type="predicted"/>
<feature type="transmembrane region" description="Helical" evidence="1">
    <location>
        <begin position="45"/>
        <end position="64"/>
    </location>
</feature>
<evidence type="ECO:0000256" key="1">
    <source>
        <dbReference type="SAM" id="Phobius"/>
    </source>
</evidence>
<dbReference type="RefSeq" id="WP_058440554.1">
    <property type="nucleotide sequence ID" value="NZ_CAAAHU010000015.1"/>
</dbReference>
<keyword evidence="1" id="KW-1133">Transmembrane helix</keyword>
<evidence type="ECO:0000313" key="3">
    <source>
        <dbReference type="Proteomes" id="UP000054742"/>
    </source>
</evidence>
<protein>
    <recommendedName>
        <fullName evidence="4">DUF1189 domain-containing protein</fullName>
    </recommendedName>
</protein>
<feature type="transmembrane region" description="Helical" evidence="1">
    <location>
        <begin position="15"/>
        <end position="33"/>
    </location>
</feature>
<accession>A0A0W0SSV8</accession>
<keyword evidence="3" id="KW-1185">Reference proteome</keyword>
<dbReference type="InterPro" id="IPR009574">
    <property type="entry name" value="DUF1189"/>
</dbReference>
<dbReference type="Pfam" id="PF06691">
    <property type="entry name" value="DUF1189"/>
    <property type="match status" value="1"/>
</dbReference>
<dbReference type="AlphaFoldDB" id="A0A0W0SSV8"/>
<reference evidence="2 3" key="1">
    <citation type="submission" date="2015-11" db="EMBL/GenBank/DDBJ databases">
        <title>Genomic analysis of 38 Legionella species identifies large and diverse effector repertoires.</title>
        <authorList>
            <person name="Burstein D."/>
            <person name="Amaro F."/>
            <person name="Zusman T."/>
            <person name="Lifshitz Z."/>
            <person name="Cohen O."/>
            <person name="Gilbert J.A."/>
            <person name="Pupko T."/>
            <person name="Shuman H.A."/>
            <person name="Segal G."/>
        </authorList>
    </citation>
    <scope>NUCLEOTIDE SEQUENCE [LARGE SCALE GENOMIC DNA]</scope>
    <source>
        <strain evidence="2 3">ATCC 43878</strain>
    </source>
</reference>
<evidence type="ECO:0000313" key="2">
    <source>
        <dbReference type="EMBL" id="KTC86506.1"/>
    </source>
</evidence>
<dbReference type="EMBL" id="LNXV01000004">
    <property type="protein sequence ID" value="KTC86506.1"/>
    <property type="molecule type" value="Genomic_DNA"/>
</dbReference>
<dbReference type="OrthoDB" id="5634905at2"/>
<dbReference type="PATRIC" id="fig|29422.6.peg.467"/>
<gene>
    <name evidence="2" type="ORF">Lbru_0447</name>
</gene>